<evidence type="ECO:0000256" key="4">
    <source>
        <dbReference type="ARBA" id="ARBA00022884"/>
    </source>
</evidence>
<evidence type="ECO:0000256" key="3">
    <source>
        <dbReference type="ARBA" id="ARBA00022490"/>
    </source>
</evidence>
<evidence type="ECO:0000256" key="6">
    <source>
        <dbReference type="ARBA" id="ARBA00023242"/>
    </source>
</evidence>
<dbReference type="InterPro" id="IPR034254">
    <property type="entry name" value="DNAJC17_RRM"/>
</dbReference>
<dbReference type="PANTHER" id="PTHR44313:SF1">
    <property type="entry name" value="DNAJ HOMOLOG SUBFAMILY C MEMBER 17"/>
    <property type="match status" value="1"/>
</dbReference>
<dbReference type="InterPro" id="IPR000504">
    <property type="entry name" value="RRM_dom"/>
</dbReference>
<feature type="domain" description="RRM" evidence="10">
    <location>
        <begin position="159"/>
        <end position="239"/>
    </location>
</feature>
<dbReference type="AlphaFoldDB" id="R4FMM3"/>
<evidence type="ECO:0000313" key="13">
    <source>
        <dbReference type="Proteomes" id="UP000015103"/>
    </source>
</evidence>
<dbReference type="GeneID" id="141447030"/>
<reference evidence="13" key="2">
    <citation type="submission" date="2015-04" db="EMBL/GenBank/DDBJ databases">
        <authorList>
            <person name="Wilson R.K."/>
            <person name="Warren W."/>
            <person name="Dotson E."/>
            <person name="Oliveira P.L."/>
        </authorList>
    </citation>
    <scope>NUCLEOTIDE SEQUENCE</scope>
</reference>
<keyword evidence="5" id="KW-0143">Chaperone</keyword>
<dbReference type="EnsemblMetazoa" id="RPRC012121-RA">
    <property type="protein sequence ID" value="RPRC012121-PA"/>
    <property type="gene ID" value="RPRC012121"/>
</dbReference>
<evidence type="ECO:0000259" key="9">
    <source>
        <dbReference type="PROSITE" id="PS50076"/>
    </source>
</evidence>
<evidence type="ECO:0000313" key="11">
    <source>
        <dbReference type="EMBL" id="JAA75846.1"/>
    </source>
</evidence>
<dbReference type="GO" id="GO:0005737">
    <property type="term" value="C:cytoplasm"/>
    <property type="evidence" value="ECO:0007669"/>
    <property type="project" value="UniProtKB-SubCell"/>
</dbReference>
<evidence type="ECO:0000313" key="12">
    <source>
        <dbReference type="EnsemblMetazoa" id="RPRC012121-PA"/>
    </source>
</evidence>
<dbReference type="GO" id="GO:0000390">
    <property type="term" value="P:spliceosomal complex disassembly"/>
    <property type="evidence" value="ECO:0007669"/>
    <property type="project" value="TreeGrafter"/>
</dbReference>
<reference evidence="12" key="3">
    <citation type="submission" date="2015-05" db="UniProtKB">
        <authorList>
            <consortium name="EnsemblMetazoa"/>
        </authorList>
    </citation>
    <scope>IDENTIFICATION</scope>
</reference>
<evidence type="ECO:0000256" key="1">
    <source>
        <dbReference type="ARBA" id="ARBA00004123"/>
    </source>
</evidence>
<dbReference type="VEuPathDB" id="VectorBase:RPRC012121"/>
<name>R4FMM3_RHOPR</name>
<dbReference type="InterPro" id="IPR035979">
    <property type="entry name" value="RBD_domain_sf"/>
</dbReference>
<evidence type="ECO:0000256" key="7">
    <source>
        <dbReference type="PROSITE-ProRule" id="PRU00176"/>
    </source>
</evidence>
<keyword evidence="8" id="KW-0175">Coiled coil</keyword>
<dbReference type="Pfam" id="PF00076">
    <property type="entry name" value="RRM_1"/>
    <property type="match status" value="1"/>
</dbReference>
<dbReference type="SMART" id="SM00271">
    <property type="entry name" value="DnaJ"/>
    <property type="match status" value="1"/>
</dbReference>
<comment type="subcellular location">
    <subcellularLocation>
        <location evidence="2">Cytoplasm</location>
    </subcellularLocation>
    <subcellularLocation>
        <location evidence="1">Nucleus</location>
    </subcellularLocation>
</comment>
<dbReference type="GO" id="GO:0003723">
    <property type="term" value="F:RNA binding"/>
    <property type="evidence" value="ECO:0007669"/>
    <property type="project" value="UniProtKB-UniRule"/>
</dbReference>
<dbReference type="PANTHER" id="PTHR44313">
    <property type="entry name" value="DNAJ HOMOLOG SUBFAMILY C MEMBER 17"/>
    <property type="match status" value="1"/>
</dbReference>
<dbReference type="STRING" id="13249.R4FMM3"/>
<keyword evidence="4 7" id="KW-0694">RNA-binding</keyword>
<dbReference type="Proteomes" id="UP000015103">
    <property type="component" value="Unassembled WGS sequence"/>
</dbReference>
<dbReference type="HOGENOM" id="CLU_045732_1_0_1"/>
<accession>R4FMM3</accession>
<dbReference type="CDD" id="cd06257">
    <property type="entry name" value="DnaJ"/>
    <property type="match status" value="1"/>
</dbReference>
<dbReference type="PRINTS" id="PR00625">
    <property type="entry name" value="JDOMAIN"/>
</dbReference>
<sequence length="318" mass="36607">MEDLMNIDIYELFGIPLTADERKIKKAYRKKALTCHPDKNPDNPQAASLFLQLSQALELLLDKSKRTAYDKHYNAKKAAAIRHQQLDSKCKKLKEDLEIKERLAQFGKSGCRTKEQRLSEEIERLRKEGSQQLKEEMESLRQTIYNESLFKTKAKEAEDSIYRLKIRWKSKKNDSCNGYDNEKLIQLFSKYGNIAVLIVSKNKGGSALIEFETGESALKAYNLEKGYPENPLKLSWLNGEPPPLRSCGTTDIKDNNVHNEVHYAKCNESNPTFSPKNTVYNTREERNVKFGGDESDFEAFVFAKLREAEDRKKNPNPT</sequence>
<proteinExistence type="evidence at transcript level"/>
<evidence type="ECO:0000256" key="2">
    <source>
        <dbReference type="ARBA" id="ARBA00004496"/>
    </source>
</evidence>
<dbReference type="InParanoid" id="R4FMM3"/>
<feature type="domain" description="J" evidence="9">
    <location>
        <begin position="8"/>
        <end position="73"/>
    </location>
</feature>
<protein>
    <submittedName>
        <fullName evidence="11 12">Putative molecular chaperone dnaj superfamily</fullName>
    </submittedName>
</protein>
<dbReference type="RefSeq" id="XP_073970276.1">
    <property type="nucleotide sequence ID" value="XM_074114175.1"/>
</dbReference>
<dbReference type="Pfam" id="PF00226">
    <property type="entry name" value="DnaJ"/>
    <property type="match status" value="1"/>
</dbReference>
<dbReference type="EMBL" id="GAHY01001664">
    <property type="protein sequence ID" value="JAA75846.1"/>
    <property type="molecule type" value="mRNA"/>
</dbReference>
<dbReference type="eggNOG" id="KOG0691">
    <property type="taxonomic scope" value="Eukaryota"/>
</dbReference>
<feature type="coiled-coil region" evidence="8">
    <location>
        <begin position="76"/>
        <end position="135"/>
    </location>
</feature>
<evidence type="ECO:0000256" key="5">
    <source>
        <dbReference type="ARBA" id="ARBA00023186"/>
    </source>
</evidence>
<dbReference type="InterPro" id="IPR001623">
    <property type="entry name" value="DnaJ_domain"/>
</dbReference>
<dbReference type="InterPro" id="IPR052094">
    <property type="entry name" value="Pre-mRNA-splicing_ERAD"/>
</dbReference>
<dbReference type="SUPFAM" id="SSF54928">
    <property type="entry name" value="RNA-binding domain, RBD"/>
    <property type="match status" value="1"/>
</dbReference>
<dbReference type="InterPro" id="IPR012677">
    <property type="entry name" value="Nucleotide-bd_a/b_plait_sf"/>
</dbReference>
<evidence type="ECO:0000259" key="10">
    <source>
        <dbReference type="PROSITE" id="PS50102"/>
    </source>
</evidence>
<dbReference type="SUPFAM" id="SSF46565">
    <property type="entry name" value="Chaperone J-domain"/>
    <property type="match status" value="1"/>
</dbReference>
<keyword evidence="6" id="KW-0539">Nucleus</keyword>
<keyword evidence="3" id="KW-0963">Cytoplasm</keyword>
<dbReference type="EMBL" id="ACPB03006289">
    <property type="status" value="NOT_ANNOTATED_CDS"/>
    <property type="molecule type" value="Genomic_DNA"/>
</dbReference>
<reference evidence="11" key="1">
    <citation type="submission" date="2013-04" db="EMBL/GenBank/DDBJ databases">
        <title>An insight into the transcriptome of the digestive tract of the blood sucking bug, Rhodnius prolixus.</title>
        <authorList>
            <person name="Ribeiro J.M.C."/>
            <person name="Genta F.A."/>
            <person name="Sorgine M.H.F."/>
            <person name="Paiva-Silva G.O."/>
            <person name="Majerowicz D."/>
            <person name="Medeiros M."/>
            <person name="Koerich L."/>
            <person name="Terra W.R."/>
            <person name="Ferreira C."/>
            <person name="Pimentel A.C."/>
            <person name="Bisch P.M."/>
            <person name="Diniz M.M.P."/>
            <person name="Nascimento R."/>
            <person name="Salmon D."/>
            <person name="Silber A.M."/>
            <person name="Alves M."/>
            <person name="Oliveira M.F."/>
            <person name="Gondim K.C."/>
            <person name="Silva Neto M.A.C."/>
            <person name="Atella G.C."/>
            <person name="Araujo H."/>
            <person name="Dias F.S."/>
            <person name="Polycarpo C.R."/>
            <person name="Fampa P."/>
            <person name="Melo A.C."/>
            <person name="Tanaka A.S."/>
            <person name="Balczun C."/>
            <person name="Oliveira J.H.M."/>
            <person name="Goncalves R."/>
            <person name="Lazoski C."/>
            <person name="Pereira M.A."/>
            <person name="Rivera-Pomar R."/>
            <person name="Diambra L."/>
            <person name="Schaub G.A."/>
            <person name="Garcia E.S."/>
            <person name="Azambuja P."/>
            <person name="Braz G.R.C."/>
            <person name="Oliveira P.L."/>
        </authorList>
    </citation>
    <scope>NUCLEOTIDE SEQUENCE</scope>
</reference>
<dbReference type="Gene3D" id="1.10.287.110">
    <property type="entry name" value="DnaJ domain"/>
    <property type="match status" value="1"/>
</dbReference>
<organism evidence="11">
    <name type="scientific">Rhodnius prolixus</name>
    <name type="common">Triatomid bug</name>
    <dbReference type="NCBI Taxonomy" id="13249"/>
    <lineage>
        <taxon>Eukaryota</taxon>
        <taxon>Metazoa</taxon>
        <taxon>Ecdysozoa</taxon>
        <taxon>Arthropoda</taxon>
        <taxon>Hexapoda</taxon>
        <taxon>Insecta</taxon>
        <taxon>Pterygota</taxon>
        <taxon>Neoptera</taxon>
        <taxon>Paraneoptera</taxon>
        <taxon>Hemiptera</taxon>
        <taxon>Heteroptera</taxon>
        <taxon>Panheteroptera</taxon>
        <taxon>Cimicomorpha</taxon>
        <taxon>Reduviidae</taxon>
        <taxon>Triatominae</taxon>
        <taxon>Rhodnius</taxon>
    </lineage>
</organism>
<dbReference type="OMA" id="NPLHFQW"/>
<dbReference type="CDD" id="cd12429">
    <property type="entry name" value="RRM_DNAJC17"/>
    <property type="match status" value="1"/>
</dbReference>
<dbReference type="GO" id="GO:0005681">
    <property type="term" value="C:spliceosomal complex"/>
    <property type="evidence" value="ECO:0007669"/>
    <property type="project" value="TreeGrafter"/>
</dbReference>
<dbReference type="PROSITE" id="PS50076">
    <property type="entry name" value="DNAJ_2"/>
    <property type="match status" value="1"/>
</dbReference>
<dbReference type="InterPro" id="IPR036869">
    <property type="entry name" value="J_dom_sf"/>
</dbReference>
<dbReference type="Gene3D" id="3.30.70.330">
    <property type="match status" value="1"/>
</dbReference>
<dbReference type="PROSITE" id="PS50102">
    <property type="entry name" value="RRM"/>
    <property type="match status" value="1"/>
</dbReference>
<evidence type="ECO:0000256" key="8">
    <source>
        <dbReference type="SAM" id="Coils"/>
    </source>
</evidence>
<keyword evidence="13" id="KW-1185">Reference proteome</keyword>
<dbReference type="FunCoup" id="R4FMM3">
    <property type="interactions" value="1363"/>
</dbReference>